<dbReference type="SUPFAM" id="SSF55797">
    <property type="entry name" value="PR-1-like"/>
    <property type="match status" value="1"/>
</dbReference>
<accession>A0A6C0B8Z3</accession>
<dbReference type="InterPro" id="IPR018244">
    <property type="entry name" value="Allrgn_V5/Tpx1_CS"/>
</dbReference>
<protein>
    <recommendedName>
        <fullName evidence="1">SCP domain-containing protein</fullName>
    </recommendedName>
</protein>
<dbReference type="InterPro" id="IPR001283">
    <property type="entry name" value="CRISP-related"/>
</dbReference>
<sequence length="217" mass="24067">MSLLTDSQKTDITNYVNMYRAKNQAPPLSWDSNIYNESQAWAQNLKSQHLIQHSGNTSYGENLAFFQGYGNDNVMLIKKAIDAWYAEIALYDFNKPEFSETTGHFTALVWVASTKFGIGISTDYTTNESYIVMNLSPAGNYTGEFAQNVLPLSSGTQTTPSGSNVAVPLAPKLQTHKRILFQKLYNIVYAVGSNQPKSVIIGIVNSIIHDVNGYSDF</sequence>
<dbReference type="InterPro" id="IPR035940">
    <property type="entry name" value="CAP_sf"/>
</dbReference>
<organism evidence="2">
    <name type="scientific">viral metagenome</name>
    <dbReference type="NCBI Taxonomy" id="1070528"/>
    <lineage>
        <taxon>unclassified sequences</taxon>
        <taxon>metagenomes</taxon>
        <taxon>organismal metagenomes</taxon>
    </lineage>
</organism>
<dbReference type="Gene3D" id="3.40.33.10">
    <property type="entry name" value="CAP"/>
    <property type="match status" value="1"/>
</dbReference>
<feature type="domain" description="SCP" evidence="1">
    <location>
        <begin position="7"/>
        <end position="143"/>
    </location>
</feature>
<dbReference type="PRINTS" id="PR00837">
    <property type="entry name" value="V5TPXLIKE"/>
</dbReference>
<evidence type="ECO:0000313" key="2">
    <source>
        <dbReference type="EMBL" id="QHS88019.1"/>
    </source>
</evidence>
<dbReference type="InterPro" id="IPR034113">
    <property type="entry name" value="SCP_GAPR1-like"/>
</dbReference>
<dbReference type="AlphaFoldDB" id="A0A6C0B8Z3"/>
<evidence type="ECO:0000259" key="1">
    <source>
        <dbReference type="SMART" id="SM00198"/>
    </source>
</evidence>
<proteinExistence type="predicted"/>
<dbReference type="SMART" id="SM00198">
    <property type="entry name" value="SCP"/>
    <property type="match status" value="1"/>
</dbReference>
<name>A0A6C0B8Z3_9ZZZZ</name>
<reference evidence="2" key="1">
    <citation type="journal article" date="2020" name="Nature">
        <title>Giant virus diversity and host interactions through global metagenomics.</title>
        <authorList>
            <person name="Schulz F."/>
            <person name="Roux S."/>
            <person name="Paez-Espino D."/>
            <person name="Jungbluth S."/>
            <person name="Walsh D.A."/>
            <person name="Denef V.J."/>
            <person name="McMahon K.D."/>
            <person name="Konstantinidis K.T."/>
            <person name="Eloe-Fadrosh E.A."/>
            <person name="Kyrpides N.C."/>
            <person name="Woyke T."/>
        </authorList>
    </citation>
    <scope>NUCLEOTIDE SEQUENCE</scope>
    <source>
        <strain evidence="2">GVMAG-M-3300010158-13</strain>
    </source>
</reference>
<dbReference type="CDD" id="cd05382">
    <property type="entry name" value="CAP_GAPR1-like"/>
    <property type="match status" value="1"/>
</dbReference>
<dbReference type="EMBL" id="MN739091">
    <property type="protein sequence ID" value="QHS88019.1"/>
    <property type="molecule type" value="Genomic_DNA"/>
</dbReference>
<dbReference type="GO" id="GO:0005576">
    <property type="term" value="C:extracellular region"/>
    <property type="evidence" value="ECO:0007669"/>
    <property type="project" value="InterPro"/>
</dbReference>
<dbReference type="FunFam" id="3.40.33.10:FF:000010">
    <property type="entry name" value="Predicted protein"/>
    <property type="match status" value="1"/>
</dbReference>
<dbReference type="Pfam" id="PF00188">
    <property type="entry name" value="CAP"/>
    <property type="match status" value="1"/>
</dbReference>
<dbReference type="PANTHER" id="PTHR10334">
    <property type="entry name" value="CYSTEINE-RICH SECRETORY PROTEIN-RELATED"/>
    <property type="match status" value="1"/>
</dbReference>
<dbReference type="PROSITE" id="PS01009">
    <property type="entry name" value="CRISP_1"/>
    <property type="match status" value="1"/>
</dbReference>
<dbReference type="InterPro" id="IPR014044">
    <property type="entry name" value="CAP_dom"/>
</dbReference>